<dbReference type="EMBL" id="RKLP01000013">
    <property type="protein sequence ID" value="RVW07345.1"/>
    <property type="molecule type" value="Genomic_DNA"/>
</dbReference>
<comment type="caution">
    <text evidence="3">The sequence shown here is derived from an EMBL/GenBank/DDBJ whole genome shotgun (WGS) entry which is preliminary data.</text>
</comment>
<dbReference type="Gene3D" id="3.30.530.20">
    <property type="match status" value="1"/>
</dbReference>
<dbReference type="AlphaFoldDB" id="A0A3S3BB98"/>
<evidence type="ECO:0000313" key="4">
    <source>
        <dbReference type="Proteomes" id="UP000286208"/>
    </source>
</evidence>
<name>A0A3S3BB98_9NOCA</name>
<evidence type="ECO:0000256" key="1">
    <source>
        <dbReference type="ARBA" id="ARBA00006817"/>
    </source>
</evidence>
<reference evidence="3 4" key="1">
    <citation type="submission" date="2018-11" db="EMBL/GenBank/DDBJ databases">
        <title>Rhodococcus spongicola sp. nov. and Rhodococcus xishaensis sp. nov. from marine sponges.</title>
        <authorList>
            <person name="Li L."/>
            <person name="Lin H.W."/>
        </authorList>
    </citation>
    <scope>NUCLEOTIDE SEQUENCE [LARGE SCALE GENOMIC DNA]</scope>
    <source>
        <strain evidence="3 4">CCTCC AB2014297</strain>
    </source>
</reference>
<dbReference type="SUPFAM" id="SSF55961">
    <property type="entry name" value="Bet v1-like"/>
    <property type="match status" value="1"/>
</dbReference>
<proteinExistence type="inferred from homology"/>
<dbReference type="RefSeq" id="WP_127918350.1">
    <property type="nucleotide sequence ID" value="NZ_RKLP01000013.1"/>
</dbReference>
<feature type="domain" description="Activator of Hsp90 ATPase homologue 1/2-like C-terminal" evidence="2">
    <location>
        <begin position="25"/>
        <end position="138"/>
    </location>
</feature>
<protein>
    <submittedName>
        <fullName evidence="3">SRPBCC family protein</fullName>
    </submittedName>
</protein>
<dbReference type="Pfam" id="PF08327">
    <property type="entry name" value="AHSA1"/>
    <property type="match status" value="1"/>
</dbReference>
<evidence type="ECO:0000313" key="3">
    <source>
        <dbReference type="EMBL" id="RVW07345.1"/>
    </source>
</evidence>
<accession>A0A3S3BB98</accession>
<comment type="similarity">
    <text evidence="1">Belongs to the AHA1 family.</text>
</comment>
<sequence>MDPQPQGALDRALDGVDLRITRTFDAPIADVWASITESERTATWFGPWEGEPGAGNTIRVQLAFEEDKPWSEMLIDGCEPPRHLALSVTDPGGSWRLSADLREVDGATELSLTHHGIPVDTVAEVGPGWEYYLDMLVAARQERALPEFGDYFPAQSEYYRALAADLG</sequence>
<organism evidence="3 4">
    <name type="scientific">Prescottella agglutinans</name>
    <dbReference type="NCBI Taxonomy" id="1644129"/>
    <lineage>
        <taxon>Bacteria</taxon>
        <taxon>Bacillati</taxon>
        <taxon>Actinomycetota</taxon>
        <taxon>Actinomycetes</taxon>
        <taxon>Mycobacteriales</taxon>
        <taxon>Nocardiaceae</taxon>
        <taxon>Prescottella</taxon>
    </lineage>
</organism>
<evidence type="ECO:0000259" key="2">
    <source>
        <dbReference type="Pfam" id="PF08327"/>
    </source>
</evidence>
<keyword evidence="4" id="KW-1185">Reference proteome</keyword>
<dbReference type="Proteomes" id="UP000286208">
    <property type="component" value="Unassembled WGS sequence"/>
</dbReference>
<dbReference type="OrthoDB" id="8117292at2"/>
<dbReference type="CDD" id="cd08899">
    <property type="entry name" value="SRPBCC_CalC_Aha1-like_6"/>
    <property type="match status" value="1"/>
</dbReference>
<dbReference type="InterPro" id="IPR023393">
    <property type="entry name" value="START-like_dom_sf"/>
</dbReference>
<dbReference type="InterPro" id="IPR013538">
    <property type="entry name" value="ASHA1/2-like_C"/>
</dbReference>
<gene>
    <name evidence="3" type="ORF">EGT67_22695</name>
</gene>